<reference evidence="10 11" key="1">
    <citation type="journal article" date="2021" name="Elife">
        <title>Chloroplast acquisition without the gene transfer in kleptoplastic sea slugs, Plakobranchus ocellatus.</title>
        <authorList>
            <person name="Maeda T."/>
            <person name="Takahashi S."/>
            <person name="Yoshida T."/>
            <person name="Shimamura S."/>
            <person name="Takaki Y."/>
            <person name="Nagai Y."/>
            <person name="Toyoda A."/>
            <person name="Suzuki Y."/>
            <person name="Arimoto A."/>
            <person name="Ishii H."/>
            <person name="Satoh N."/>
            <person name="Nishiyama T."/>
            <person name="Hasebe M."/>
            <person name="Maruyama T."/>
            <person name="Minagawa J."/>
            <person name="Obokata J."/>
            <person name="Shigenobu S."/>
        </authorList>
    </citation>
    <scope>NUCLEOTIDE SEQUENCE [LARGE SCALE GENOMIC DNA]</scope>
</reference>
<keyword evidence="8" id="KW-0812">Transmembrane</keyword>
<keyword evidence="11" id="KW-1185">Reference proteome</keyword>
<dbReference type="Proteomes" id="UP000735302">
    <property type="component" value="Unassembled WGS sequence"/>
</dbReference>
<proteinExistence type="inferred from homology"/>
<evidence type="ECO:0000256" key="6">
    <source>
        <dbReference type="ARBA" id="ARBA00035261"/>
    </source>
</evidence>
<comment type="similarity">
    <text evidence="2">Belongs to the universal ribosomal protein uS10 family.</text>
</comment>
<gene>
    <name evidence="10" type="ORF">PoB_006786400</name>
</gene>
<dbReference type="InterPro" id="IPR036838">
    <property type="entry name" value="Ribosomal_uS10_dom_sf"/>
</dbReference>
<dbReference type="Pfam" id="PF00338">
    <property type="entry name" value="Ribosomal_S10"/>
    <property type="match status" value="1"/>
</dbReference>
<evidence type="ECO:0000256" key="5">
    <source>
        <dbReference type="ARBA" id="ARBA00023274"/>
    </source>
</evidence>
<dbReference type="AlphaFoldDB" id="A0AAV4DAZ9"/>
<sequence>MATPLVSQQALCKDELYRKISVEVKGHSPQVLNSYQKFTVMAAEELGVHIDRIFEPPRVMTRMSLMKSVFVHKKHFHQYEMRTHYRVFERVAFAALASAGVTFFSVTSSIWGSSSVSDSGSLTAKFALSQTQKRPLSSQHCC</sequence>
<evidence type="ECO:0000256" key="4">
    <source>
        <dbReference type="ARBA" id="ARBA00023128"/>
    </source>
</evidence>
<keyword evidence="3 10" id="KW-0689">Ribosomal protein</keyword>
<dbReference type="SMART" id="SM01403">
    <property type="entry name" value="Ribosomal_S10"/>
    <property type="match status" value="1"/>
</dbReference>
<dbReference type="InterPro" id="IPR027486">
    <property type="entry name" value="Ribosomal_uS10_dom"/>
</dbReference>
<dbReference type="EMBL" id="BLXT01007679">
    <property type="protein sequence ID" value="GFO41359.1"/>
    <property type="molecule type" value="Genomic_DNA"/>
</dbReference>
<keyword evidence="8" id="KW-1133">Transmembrane helix</keyword>
<dbReference type="SUPFAM" id="SSF54999">
    <property type="entry name" value="Ribosomal protein S10"/>
    <property type="match status" value="1"/>
</dbReference>
<name>A0AAV4DAZ9_9GAST</name>
<keyword evidence="5" id="KW-0687">Ribonucleoprotein</keyword>
<evidence type="ECO:0000256" key="8">
    <source>
        <dbReference type="SAM" id="Phobius"/>
    </source>
</evidence>
<keyword evidence="8" id="KW-0472">Membrane</keyword>
<evidence type="ECO:0000256" key="2">
    <source>
        <dbReference type="ARBA" id="ARBA00007102"/>
    </source>
</evidence>
<evidence type="ECO:0000313" key="10">
    <source>
        <dbReference type="EMBL" id="GFO41359.1"/>
    </source>
</evidence>
<evidence type="ECO:0000256" key="3">
    <source>
        <dbReference type="ARBA" id="ARBA00022980"/>
    </source>
</evidence>
<evidence type="ECO:0000259" key="9">
    <source>
        <dbReference type="SMART" id="SM01403"/>
    </source>
</evidence>
<feature type="domain" description="Small ribosomal subunit protein uS10" evidence="9">
    <location>
        <begin position="21"/>
        <end position="111"/>
    </location>
</feature>
<dbReference type="GO" id="GO:0005763">
    <property type="term" value="C:mitochondrial small ribosomal subunit"/>
    <property type="evidence" value="ECO:0007669"/>
    <property type="project" value="InterPro"/>
</dbReference>
<dbReference type="Gene3D" id="3.30.70.600">
    <property type="entry name" value="Ribosomal protein S10 domain"/>
    <property type="match status" value="1"/>
</dbReference>
<evidence type="ECO:0000313" key="11">
    <source>
        <dbReference type="Proteomes" id="UP000735302"/>
    </source>
</evidence>
<accession>A0AAV4DAZ9</accession>
<keyword evidence="4" id="KW-0496">Mitochondrion</keyword>
<dbReference type="InterPro" id="IPR040055">
    <property type="entry name" value="Ribosomal_uS10m"/>
</dbReference>
<feature type="transmembrane region" description="Helical" evidence="8">
    <location>
        <begin position="91"/>
        <end position="111"/>
    </location>
</feature>
<dbReference type="PANTHER" id="PTHR13334">
    <property type="entry name" value="MITOCHONDRIAL 28S RIBOSOMAL PROTEIN S10"/>
    <property type="match status" value="1"/>
</dbReference>
<organism evidence="10 11">
    <name type="scientific">Plakobranchus ocellatus</name>
    <dbReference type="NCBI Taxonomy" id="259542"/>
    <lineage>
        <taxon>Eukaryota</taxon>
        <taxon>Metazoa</taxon>
        <taxon>Spiralia</taxon>
        <taxon>Lophotrochozoa</taxon>
        <taxon>Mollusca</taxon>
        <taxon>Gastropoda</taxon>
        <taxon>Heterobranchia</taxon>
        <taxon>Euthyneura</taxon>
        <taxon>Panpulmonata</taxon>
        <taxon>Sacoglossa</taxon>
        <taxon>Placobranchoidea</taxon>
        <taxon>Plakobranchidae</taxon>
        <taxon>Plakobranchus</taxon>
    </lineage>
</organism>
<protein>
    <recommendedName>
        <fullName evidence="6">Small ribosomal subunit protein uS10m</fullName>
    </recommendedName>
    <alternativeName>
        <fullName evidence="7">28S ribosomal protein S10, mitochondrial</fullName>
    </alternativeName>
</protein>
<evidence type="ECO:0000256" key="1">
    <source>
        <dbReference type="ARBA" id="ARBA00004173"/>
    </source>
</evidence>
<comment type="subcellular location">
    <subcellularLocation>
        <location evidence="1">Mitochondrion</location>
    </subcellularLocation>
</comment>
<comment type="caution">
    <text evidence="10">The sequence shown here is derived from an EMBL/GenBank/DDBJ whole genome shotgun (WGS) entry which is preliminary data.</text>
</comment>
<dbReference type="PANTHER" id="PTHR13334:SF4">
    <property type="entry name" value="SMALL RIBOSOMAL SUBUNIT PROTEIN US10M"/>
    <property type="match status" value="1"/>
</dbReference>
<evidence type="ECO:0000256" key="7">
    <source>
        <dbReference type="ARBA" id="ARBA00035544"/>
    </source>
</evidence>